<evidence type="ECO:0000256" key="1">
    <source>
        <dbReference type="ARBA" id="ARBA00004162"/>
    </source>
</evidence>
<dbReference type="GO" id="GO:0005886">
    <property type="term" value="C:plasma membrane"/>
    <property type="evidence" value="ECO:0007669"/>
    <property type="project" value="UniProtKB-SubCell"/>
</dbReference>
<dbReference type="AlphaFoldDB" id="A0AB39HMZ6"/>
<dbReference type="Gene3D" id="3.30.1330.60">
    <property type="entry name" value="OmpA-like domain"/>
    <property type="match status" value="1"/>
</dbReference>
<evidence type="ECO:0000256" key="7">
    <source>
        <dbReference type="PROSITE-ProRule" id="PRU00473"/>
    </source>
</evidence>
<dbReference type="NCBIfam" id="NF005382">
    <property type="entry name" value="PRK06925.1"/>
    <property type="match status" value="1"/>
</dbReference>
<evidence type="ECO:0000256" key="6">
    <source>
        <dbReference type="ARBA" id="ARBA00023136"/>
    </source>
</evidence>
<evidence type="ECO:0000256" key="4">
    <source>
        <dbReference type="ARBA" id="ARBA00022692"/>
    </source>
</evidence>
<dbReference type="InterPro" id="IPR050330">
    <property type="entry name" value="Bact_OuterMem_StrucFunc"/>
</dbReference>
<accession>A0AB39HMZ6</accession>
<keyword evidence="5" id="KW-1133">Transmembrane helix</keyword>
<organism evidence="10">
    <name type="scientific">Ornithinibacillus sp. 4-3</name>
    <dbReference type="NCBI Taxonomy" id="3231488"/>
    <lineage>
        <taxon>Bacteria</taxon>
        <taxon>Bacillati</taxon>
        <taxon>Bacillota</taxon>
        <taxon>Bacilli</taxon>
        <taxon>Bacillales</taxon>
        <taxon>Bacillaceae</taxon>
        <taxon>Ornithinibacillus</taxon>
    </lineage>
</organism>
<dbReference type="PROSITE" id="PS51123">
    <property type="entry name" value="OMPA_2"/>
    <property type="match status" value="1"/>
</dbReference>
<keyword evidence="6 7" id="KW-0472">Membrane</keyword>
<dbReference type="PANTHER" id="PTHR30329:SF16">
    <property type="entry name" value="CHEMOTAXIS MOTB PROTEIN"/>
    <property type="match status" value="1"/>
</dbReference>
<dbReference type="CDD" id="cd07185">
    <property type="entry name" value="OmpA_C-like"/>
    <property type="match status" value="1"/>
</dbReference>
<reference evidence="10" key="1">
    <citation type="submission" date="2024-07" db="EMBL/GenBank/DDBJ databases">
        <title>Halotolerant mesophilic bacterium Ornithinibacillus sp. 4-3, sp. nov., isolated from soil.</title>
        <authorList>
            <person name="Sidarenka A.V."/>
            <person name="Guliayeva D.E."/>
            <person name="Leanovich S.I."/>
            <person name="Hileuskaya K.S."/>
            <person name="Akhremchuk A.E."/>
            <person name="Sikolenko M.A."/>
            <person name="Valentovich L.N."/>
        </authorList>
    </citation>
    <scope>NUCLEOTIDE SEQUENCE</scope>
    <source>
        <strain evidence="10">4-3</strain>
    </source>
</reference>
<keyword evidence="10" id="KW-0966">Cell projection</keyword>
<evidence type="ECO:0000256" key="8">
    <source>
        <dbReference type="SAM" id="MobiDB-lite"/>
    </source>
</evidence>
<dbReference type="InterPro" id="IPR036737">
    <property type="entry name" value="OmpA-like_sf"/>
</dbReference>
<name>A0AB39HMZ6_9BACI</name>
<feature type="region of interest" description="Disordered" evidence="8">
    <location>
        <begin position="63"/>
        <end position="107"/>
    </location>
</feature>
<gene>
    <name evidence="10" type="primary">motS</name>
    <name evidence="10" type="ORF">AB4Y30_11370</name>
</gene>
<dbReference type="InterPro" id="IPR006665">
    <property type="entry name" value="OmpA-like"/>
</dbReference>
<dbReference type="PANTHER" id="PTHR30329">
    <property type="entry name" value="STATOR ELEMENT OF FLAGELLAR MOTOR COMPLEX"/>
    <property type="match status" value="1"/>
</dbReference>
<comment type="similarity">
    <text evidence="2">Belongs to the MotB family.</text>
</comment>
<dbReference type="Pfam" id="PF00691">
    <property type="entry name" value="OmpA"/>
    <property type="match status" value="1"/>
</dbReference>
<evidence type="ECO:0000259" key="9">
    <source>
        <dbReference type="PROSITE" id="PS51123"/>
    </source>
</evidence>
<keyword evidence="10" id="KW-0969">Cilium</keyword>
<sequence>MKRKERKKQKPGAPAWMVTFSDMIQLILVFFIMLFAMSQVDAQKFQAISDSFRNRTIFDFLPSAVPMDNPTDSPAHNEKGEKENDYDLPTSKPEEESDEDEQEEKDSLGELMEDVEHFLQEHGLTNVISATRTERGVVLILPENILFNSGEAEIIESAKPFLTEVGTLLSEIPNAVKVEGHADNRPISNYRYPSNWELSGARSSSVIRYLIDEYNISPTRLSGSIYAETRPIVPNTSPTNLGQNRRVEIVILEEQAELEE</sequence>
<evidence type="ECO:0000256" key="2">
    <source>
        <dbReference type="ARBA" id="ARBA00008914"/>
    </source>
</evidence>
<comment type="subcellular location">
    <subcellularLocation>
        <location evidence="1">Cell membrane</location>
        <topology evidence="1">Single-pass membrane protein</topology>
    </subcellularLocation>
</comment>
<keyword evidence="3" id="KW-1003">Cell membrane</keyword>
<dbReference type="RefSeq" id="WP_368652351.1">
    <property type="nucleotide sequence ID" value="NZ_CP162599.1"/>
</dbReference>
<keyword evidence="4" id="KW-0812">Transmembrane</keyword>
<evidence type="ECO:0000256" key="3">
    <source>
        <dbReference type="ARBA" id="ARBA00022475"/>
    </source>
</evidence>
<dbReference type="EMBL" id="CP162599">
    <property type="protein sequence ID" value="XDK31625.1"/>
    <property type="molecule type" value="Genomic_DNA"/>
</dbReference>
<protein>
    <submittedName>
        <fullName evidence="10">Flagellar motor protein MotS</fullName>
    </submittedName>
</protein>
<dbReference type="Pfam" id="PF13677">
    <property type="entry name" value="MotB_plug"/>
    <property type="match status" value="1"/>
</dbReference>
<feature type="domain" description="OmpA-like" evidence="9">
    <location>
        <begin position="134"/>
        <end position="255"/>
    </location>
</feature>
<keyword evidence="10" id="KW-0282">Flagellum</keyword>
<proteinExistence type="inferred from homology"/>
<feature type="compositionally biased region" description="Acidic residues" evidence="8">
    <location>
        <begin position="95"/>
        <end position="104"/>
    </location>
</feature>
<evidence type="ECO:0000256" key="5">
    <source>
        <dbReference type="ARBA" id="ARBA00022989"/>
    </source>
</evidence>
<dbReference type="InterPro" id="IPR025713">
    <property type="entry name" value="MotB-like_N_dom"/>
</dbReference>
<dbReference type="SUPFAM" id="SSF103088">
    <property type="entry name" value="OmpA-like"/>
    <property type="match status" value="1"/>
</dbReference>
<evidence type="ECO:0000313" key="10">
    <source>
        <dbReference type="EMBL" id="XDK31625.1"/>
    </source>
</evidence>
<feature type="compositionally biased region" description="Basic and acidic residues" evidence="8">
    <location>
        <begin position="75"/>
        <end position="85"/>
    </location>
</feature>